<dbReference type="InterPro" id="IPR052156">
    <property type="entry name" value="BCAA_Transport_ATP-bd_LivF"/>
</dbReference>
<comment type="similarity">
    <text evidence="1">Belongs to the ABC transporter superfamily.</text>
</comment>
<keyword evidence="4" id="KW-0067">ATP-binding</keyword>
<dbReference type="InterPro" id="IPR017871">
    <property type="entry name" value="ABC_transporter-like_CS"/>
</dbReference>
<dbReference type="CDD" id="cd03224">
    <property type="entry name" value="ABC_TM1139_LivF_branched"/>
    <property type="match status" value="1"/>
</dbReference>
<comment type="caution">
    <text evidence="7">The sequence shown here is derived from an EMBL/GenBank/DDBJ whole genome shotgun (WGS) entry which is preliminary data.</text>
</comment>
<dbReference type="SUPFAM" id="SSF52540">
    <property type="entry name" value="P-loop containing nucleoside triphosphate hydrolases"/>
    <property type="match status" value="1"/>
</dbReference>
<evidence type="ECO:0000313" key="7">
    <source>
        <dbReference type="EMBL" id="KXA90482.1"/>
    </source>
</evidence>
<accession>A0A133U8G0</accession>
<dbReference type="EMBL" id="LHXK01000004">
    <property type="protein sequence ID" value="KXA90482.1"/>
    <property type="molecule type" value="Genomic_DNA"/>
</dbReference>
<dbReference type="PANTHER" id="PTHR43820:SF7">
    <property type="entry name" value="BRANCHED-CHAIN AMINO ACID TRANSPORT ATP-BINDING PROTEIN LIVF-RELATED"/>
    <property type="match status" value="1"/>
</dbReference>
<gene>
    <name evidence="7" type="ORF">AKJ61_00525</name>
</gene>
<evidence type="ECO:0000256" key="3">
    <source>
        <dbReference type="ARBA" id="ARBA00022741"/>
    </source>
</evidence>
<keyword evidence="5" id="KW-0029">Amino-acid transport</keyword>
<dbReference type="Gene3D" id="3.40.50.300">
    <property type="entry name" value="P-loop containing nucleotide triphosphate hydrolases"/>
    <property type="match status" value="1"/>
</dbReference>
<dbReference type="PATRIC" id="fig|1698260.3.peg.511"/>
<dbReference type="InterPro" id="IPR003593">
    <property type="entry name" value="AAA+_ATPase"/>
</dbReference>
<evidence type="ECO:0000259" key="6">
    <source>
        <dbReference type="PROSITE" id="PS50893"/>
    </source>
</evidence>
<evidence type="ECO:0000256" key="5">
    <source>
        <dbReference type="ARBA" id="ARBA00022970"/>
    </source>
</evidence>
<sequence length="234" mass="26266">MLLEVENVKSGYGEREILHGISLSLEEEEICTIIGPNGSGKSTFLKTVMGYLIPFEGSIRFKGKEIKNLRPDERVKMGIGYVPQLENIFPTINIEDTLLLGAYLNEEIKEEQLERVYEIFPVLSDYKNREAGTLSGGESQMLAIGRALMSRPDLLILDEPSAALAPKFVENVFEKIKEINRLEETAMLIVEQNAYKALELSNRGYVFAQGQKQFSGPADEILEREDLKEAYLGG</sequence>
<keyword evidence="2" id="KW-0813">Transport</keyword>
<protein>
    <recommendedName>
        <fullName evidence="6">ABC transporter domain-containing protein</fullName>
    </recommendedName>
</protein>
<organism evidence="7 8">
    <name type="scientific">candidate division MSBL1 archaeon SCGC-AAA259B11</name>
    <dbReference type="NCBI Taxonomy" id="1698260"/>
    <lineage>
        <taxon>Archaea</taxon>
        <taxon>Methanobacteriati</taxon>
        <taxon>Methanobacteriota</taxon>
        <taxon>candidate division MSBL1</taxon>
    </lineage>
</organism>
<dbReference type="GO" id="GO:0016887">
    <property type="term" value="F:ATP hydrolysis activity"/>
    <property type="evidence" value="ECO:0007669"/>
    <property type="project" value="InterPro"/>
</dbReference>
<dbReference type="InterPro" id="IPR027417">
    <property type="entry name" value="P-loop_NTPase"/>
</dbReference>
<dbReference type="PROSITE" id="PS50893">
    <property type="entry name" value="ABC_TRANSPORTER_2"/>
    <property type="match status" value="1"/>
</dbReference>
<keyword evidence="3" id="KW-0547">Nucleotide-binding</keyword>
<dbReference type="GO" id="GO:0005524">
    <property type="term" value="F:ATP binding"/>
    <property type="evidence" value="ECO:0007669"/>
    <property type="project" value="UniProtKB-KW"/>
</dbReference>
<dbReference type="PANTHER" id="PTHR43820">
    <property type="entry name" value="HIGH-AFFINITY BRANCHED-CHAIN AMINO ACID TRANSPORT ATP-BINDING PROTEIN LIVF"/>
    <property type="match status" value="1"/>
</dbReference>
<dbReference type="PROSITE" id="PS00211">
    <property type="entry name" value="ABC_TRANSPORTER_1"/>
    <property type="match status" value="1"/>
</dbReference>
<dbReference type="InterPro" id="IPR003439">
    <property type="entry name" value="ABC_transporter-like_ATP-bd"/>
</dbReference>
<proteinExistence type="inferred from homology"/>
<evidence type="ECO:0000256" key="1">
    <source>
        <dbReference type="ARBA" id="ARBA00005417"/>
    </source>
</evidence>
<evidence type="ECO:0000313" key="8">
    <source>
        <dbReference type="Proteomes" id="UP000070184"/>
    </source>
</evidence>
<dbReference type="Pfam" id="PF00005">
    <property type="entry name" value="ABC_tran"/>
    <property type="match status" value="1"/>
</dbReference>
<dbReference type="GO" id="GO:0015658">
    <property type="term" value="F:branched-chain amino acid transmembrane transporter activity"/>
    <property type="evidence" value="ECO:0007669"/>
    <property type="project" value="TreeGrafter"/>
</dbReference>
<dbReference type="AlphaFoldDB" id="A0A133U8G0"/>
<dbReference type="SMART" id="SM00382">
    <property type="entry name" value="AAA"/>
    <property type="match status" value="1"/>
</dbReference>
<dbReference type="Proteomes" id="UP000070184">
    <property type="component" value="Unassembled WGS sequence"/>
</dbReference>
<feature type="domain" description="ABC transporter" evidence="6">
    <location>
        <begin position="3"/>
        <end position="234"/>
    </location>
</feature>
<evidence type="ECO:0000256" key="4">
    <source>
        <dbReference type="ARBA" id="ARBA00022840"/>
    </source>
</evidence>
<dbReference type="GO" id="GO:0015807">
    <property type="term" value="P:L-amino acid transport"/>
    <property type="evidence" value="ECO:0007669"/>
    <property type="project" value="TreeGrafter"/>
</dbReference>
<keyword evidence="8" id="KW-1185">Reference proteome</keyword>
<name>A0A133U8G0_9EURY</name>
<reference evidence="7 8" key="1">
    <citation type="journal article" date="2016" name="Sci. Rep.">
        <title>Metabolic traits of an uncultured archaeal lineage -MSBL1- from brine pools of the Red Sea.</title>
        <authorList>
            <person name="Mwirichia R."/>
            <person name="Alam I."/>
            <person name="Rashid M."/>
            <person name="Vinu M."/>
            <person name="Ba-Alawi W."/>
            <person name="Anthony Kamau A."/>
            <person name="Kamanda Ngugi D."/>
            <person name="Goker M."/>
            <person name="Klenk H.P."/>
            <person name="Bajic V."/>
            <person name="Stingl U."/>
        </authorList>
    </citation>
    <scope>NUCLEOTIDE SEQUENCE [LARGE SCALE GENOMIC DNA]</scope>
    <source>
        <strain evidence="7">SCGC-AAA259B11</strain>
    </source>
</reference>
<evidence type="ECO:0000256" key="2">
    <source>
        <dbReference type="ARBA" id="ARBA00022448"/>
    </source>
</evidence>